<dbReference type="Proteomes" id="UP000268014">
    <property type="component" value="Unassembled WGS sequence"/>
</dbReference>
<feature type="compositionally biased region" description="Basic and acidic residues" evidence="1">
    <location>
        <begin position="151"/>
        <end position="168"/>
    </location>
</feature>
<name>A0A0N4WSN3_HAEPC</name>
<reference evidence="4" key="1">
    <citation type="submission" date="2017-02" db="UniProtKB">
        <authorList>
            <consortium name="WormBaseParasite"/>
        </authorList>
    </citation>
    <scope>IDENTIFICATION</scope>
</reference>
<evidence type="ECO:0000313" key="3">
    <source>
        <dbReference type="Proteomes" id="UP000268014"/>
    </source>
</evidence>
<evidence type="ECO:0000313" key="2">
    <source>
        <dbReference type="EMBL" id="VDO53208.1"/>
    </source>
</evidence>
<protein>
    <submittedName>
        <fullName evidence="2 4">Uncharacterized protein</fullName>
    </submittedName>
</protein>
<feature type="compositionally biased region" description="Polar residues" evidence="1">
    <location>
        <begin position="138"/>
        <end position="149"/>
    </location>
</feature>
<accession>A0A0N4WSN3</accession>
<gene>
    <name evidence="2" type="ORF">HPLM_LOCUS14548</name>
</gene>
<dbReference type="WBParaSite" id="HPLM_0001455601-mRNA-1">
    <property type="protein sequence ID" value="HPLM_0001455601-mRNA-1"/>
    <property type="gene ID" value="HPLM_0001455601"/>
</dbReference>
<feature type="region of interest" description="Disordered" evidence="1">
    <location>
        <begin position="127"/>
        <end position="174"/>
    </location>
</feature>
<keyword evidence="3" id="KW-1185">Reference proteome</keyword>
<evidence type="ECO:0000256" key="1">
    <source>
        <dbReference type="SAM" id="MobiDB-lite"/>
    </source>
</evidence>
<evidence type="ECO:0000313" key="4">
    <source>
        <dbReference type="WBParaSite" id="HPLM_0001455601-mRNA-1"/>
    </source>
</evidence>
<dbReference type="AlphaFoldDB" id="A0A0N4WSN3"/>
<dbReference type="EMBL" id="UZAF01018609">
    <property type="protein sequence ID" value="VDO53208.1"/>
    <property type="molecule type" value="Genomic_DNA"/>
</dbReference>
<organism evidence="4">
    <name type="scientific">Haemonchus placei</name>
    <name type="common">Barber's pole worm</name>
    <dbReference type="NCBI Taxonomy" id="6290"/>
    <lineage>
        <taxon>Eukaryota</taxon>
        <taxon>Metazoa</taxon>
        <taxon>Ecdysozoa</taxon>
        <taxon>Nematoda</taxon>
        <taxon>Chromadorea</taxon>
        <taxon>Rhabditida</taxon>
        <taxon>Rhabditina</taxon>
        <taxon>Rhabditomorpha</taxon>
        <taxon>Strongyloidea</taxon>
        <taxon>Trichostrongylidae</taxon>
        <taxon>Haemonchus</taxon>
    </lineage>
</organism>
<reference evidence="2 3" key="2">
    <citation type="submission" date="2018-11" db="EMBL/GenBank/DDBJ databases">
        <authorList>
            <consortium name="Pathogen Informatics"/>
        </authorList>
    </citation>
    <scope>NUCLEOTIDE SEQUENCE [LARGE SCALE GENOMIC DNA]</scope>
    <source>
        <strain evidence="2 3">MHpl1</strain>
    </source>
</reference>
<sequence>MDGSVYSPLSMISRQRAFKYPSKEANLPTILQISTAQSNEDIYLLDGESPKAREIGEGVKLFCNGEDTRRNGLAIAVAVYLKDRVRRQQILEEREGEKFVLSLAKARHRSTQDIMVVKSSRSSEDAILKKPDEVMRMTPSNSGQRVKCQSNRKDEGLEGACKARDKVPGDSGTL</sequence>
<proteinExistence type="predicted"/>